<organism evidence="1 2">
    <name type="scientific">Lepidopterella palustris CBS 459.81</name>
    <dbReference type="NCBI Taxonomy" id="1314670"/>
    <lineage>
        <taxon>Eukaryota</taxon>
        <taxon>Fungi</taxon>
        <taxon>Dikarya</taxon>
        <taxon>Ascomycota</taxon>
        <taxon>Pezizomycotina</taxon>
        <taxon>Dothideomycetes</taxon>
        <taxon>Pleosporomycetidae</taxon>
        <taxon>Mytilinidiales</taxon>
        <taxon>Argynnaceae</taxon>
        <taxon>Lepidopterella</taxon>
    </lineage>
</organism>
<feature type="non-terminal residue" evidence="1">
    <location>
        <position position="1"/>
    </location>
</feature>
<feature type="non-terminal residue" evidence="1">
    <location>
        <position position="181"/>
    </location>
</feature>
<name>A0A8E2J8L8_9PEZI</name>
<proteinExistence type="predicted"/>
<dbReference type="OrthoDB" id="5986190at2759"/>
<evidence type="ECO:0000313" key="2">
    <source>
        <dbReference type="Proteomes" id="UP000250266"/>
    </source>
</evidence>
<evidence type="ECO:0000313" key="1">
    <source>
        <dbReference type="EMBL" id="OCK72844.1"/>
    </source>
</evidence>
<dbReference type="Gene3D" id="3.40.50.300">
    <property type="entry name" value="P-loop containing nucleotide triphosphate hydrolases"/>
    <property type="match status" value="1"/>
</dbReference>
<reference evidence="1 2" key="1">
    <citation type="journal article" date="2016" name="Nat. Commun.">
        <title>Ectomycorrhizal ecology is imprinted in the genome of the dominant symbiotic fungus Cenococcum geophilum.</title>
        <authorList>
            <consortium name="DOE Joint Genome Institute"/>
            <person name="Peter M."/>
            <person name="Kohler A."/>
            <person name="Ohm R.A."/>
            <person name="Kuo A."/>
            <person name="Krutzmann J."/>
            <person name="Morin E."/>
            <person name="Arend M."/>
            <person name="Barry K.W."/>
            <person name="Binder M."/>
            <person name="Choi C."/>
            <person name="Clum A."/>
            <person name="Copeland A."/>
            <person name="Grisel N."/>
            <person name="Haridas S."/>
            <person name="Kipfer T."/>
            <person name="LaButti K."/>
            <person name="Lindquist E."/>
            <person name="Lipzen A."/>
            <person name="Maire R."/>
            <person name="Meier B."/>
            <person name="Mihaltcheva S."/>
            <person name="Molinier V."/>
            <person name="Murat C."/>
            <person name="Poggeler S."/>
            <person name="Quandt C.A."/>
            <person name="Sperisen C."/>
            <person name="Tritt A."/>
            <person name="Tisserant E."/>
            <person name="Crous P.W."/>
            <person name="Henrissat B."/>
            <person name="Nehls U."/>
            <person name="Egli S."/>
            <person name="Spatafora J.W."/>
            <person name="Grigoriev I.V."/>
            <person name="Martin F.M."/>
        </authorList>
    </citation>
    <scope>NUCLEOTIDE SEQUENCE [LARGE SCALE GENOMIC DNA]</scope>
    <source>
        <strain evidence="1 2">CBS 459.81</strain>
    </source>
</reference>
<dbReference type="AlphaFoldDB" id="A0A8E2J8L8"/>
<protein>
    <submittedName>
        <fullName evidence="1">Uncharacterized protein</fullName>
    </submittedName>
</protein>
<dbReference type="Proteomes" id="UP000250266">
    <property type="component" value="Unassembled WGS sequence"/>
</dbReference>
<dbReference type="InterPro" id="IPR027417">
    <property type="entry name" value="P-loop_NTPase"/>
</dbReference>
<keyword evidence="2" id="KW-1185">Reference proteome</keyword>
<sequence length="181" mass="20858">YYHVPHIAVSRFFGRQGLIAELQKFLLEPQGQDDKPNVAVLQALGGQGKSQIALELCRRLRKVSLLGRHFQVPSMMNDGGLELLLRDMSAKEIESSRADGEEIVRRLGGLALAIEQAAAYISFNRMTLPEFMDEYEKKKAEVLKYIREELWEYQKLREGSEQNEAFNAFTTWEMSFEQVER</sequence>
<accession>A0A8E2J8L8</accession>
<gene>
    <name evidence="1" type="ORF">K432DRAFT_267971</name>
</gene>
<dbReference type="EMBL" id="KV746329">
    <property type="protein sequence ID" value="OCK72844.1"/>
    <property type="molecule type" value="Genomic_DNA"/>
</dbReference>
<dbReference type="SUPFAM" id="SSF52540">
    <property type="entry name" value="P-loop containing nucleoside triphosphate hydrolases"/>
    <property type="match status" value="1"/>
</dbReference>